<gene>
    <name evidence="1" type="ORF">DERYTH_LOCUS23966</name>
</gene>
<dbReference type="EMBL" id="CAJVPY010038293">
    <property type="protein sequence ID" value="CAG8803792.1"/>
    <property type="molecule type" value="Genomic_DNA"/>
</dbReference>
<dbReference type="OrthoDB" id="2386689at2759"/>
<accession>A0A9N9JZJ6</accession>
<feature type="non-terminal residue" evidence="1">
    <location>
        <position position="63"/>
    </location>
</feature>
<dbReference type="Proteomes" id="UP000789405">
    <property type="component" value="Unassembled WGS sequence"/>
</dbReference>
<evidence type="ECO:0000313" key="2">
    <source>
        <dbReference type="Proteomes" id="UP000789405"/>
    </source>
</evidence>
<protein>
    <submittedName>
        <fullName evidence="1">19690_t:CDS:1</fullName>
    </submittedName>
</protein>
<reference evidence="1" key="1">
    <citation type="submission" date="2021-06" db="EMBL/GenBank/DDBJ databases">
        <authorList>
            <person name="Kallberg Y."/>
            <person name="Tangrot J."/>
            <person name="Rosling A."/>
        </authorList>
    </citation>
    <scope>NUCLEOTIDE SEQUENCE</scope>
    <source>
        <strain evidence="1">MA453B</strain>
    </source>
</reference>
<organism evidence="1 2">
    <name type="scientific">Dentiscutata erythropus</name>
    <dbReference type="NCBI Taxonomy" id="1348616"/>
    <lineage>
        <taxon>Eukaryota</taxon>
        <taxon>Fungi</taxon>
        <taxon>Fungi incertae sedis</taxon>
        <taxon>Mucoromycota</taxon>
        <taxon>Glomeromycotina</taxon>
        <taxon>Glomeromycetes</taxon>
        <taxon>Diversisporales</taxon>
        <taxon>Gigasporaceae</taxon>
        <taxon>Dentiscutata</taxon>
    </lineage>
</organism>
<sequence>ISYAIKYYLRIGNNINSGKKISLAIENLLETSVAHIELCRDHMAPIIGEFAGFVQGQALSNIE</sequence>
<keyword evidence="2" id="KW-1185">Reference proteome</keyword>
<evidence type="ECO:0000313" key="1">
    <source>
        <dbReference type="EMBL" id="CAG8803792.1"/>
    </source>
</evidence>
<proteinExistence type="predicted"/>
<comment type="caution">
    <text evidence="1">The sequence shown here is derived from an EMBL/GenBank/DDBJ whole genome shotgun (WGS) entry which is preliminary data.</text>
</comment>
<name>A0A9N9JZJ6_9GLOM</name>
<dbReference type="AlphaFoldDB" id="A0A9N9JZJ6"/>
<feature type="non-terminal residue" evidence="1">
    <location>
        <position position="1"/>
    </location>
</feature>